<sequence length="126" mass="13939">MAAQPKTRSILQEAGDPSLHPLQATSGANNPPSIQVIQSVTPPPQPSVGNLSRQEECCLAMHVQTPHCNAHFDLQRTVVYVGAGEFWTKLTHYQEFLFKCQWILICRRACNPCGKLVHNLVKSSCS</sequence>
<name>A0ABP0WX59_9BRYO</name>
<protein>
    <submittedName>
        <fullName evidence="2">Uncharacterized protein</fullName>
    </submittedName>
</protein>
<reference evidence="2" key="1">
    <citation type="submission" date="2024-02" db="EMBL/GenBank/DDBJ databases">
        <authorList>
            <consortium name="ELIXIR-Norway"/>
            <consortium name="Elixir Norway"/>
        </authorList>
    </citation>
    <scope>NUCLEOTIDE SEQUENCE</scope>
</reference>
<gene>
    <name evidence="2" type="ORF">CSSPJE1EN1_LOCUS16485</name>
</gene>
<feature type="region of interest" description="Disordered" evidence="1">
    <location>
        <begin position="1"/>
        <end position="49"/>
    </location>
</feature>
<dbReference type="Proteomes" id="UP001497444">
    <property type="component" value="Chromosome 3"/>
</dbReference>
<dbReference type="EMBL" id="OZ020098">
    <property type="protein sequence ID" value="CAK9271007.1"/>
    <property type="molecule type" value="Genomic_DNA"/>
</dbReference>
<evidence type="ECO:0000313" key="2">
    <source>
        <dbReference type="EMBL" id="CAK9271007.1"/>
    </source>
</evidence>
<evidence type="ECO:0000256" key="1">
    <source>
        <dbReference type="SAM" id="MobiDB-lite"/>
    </source>
</evidence>
<organism evidence="2 3">
    <name type="scientific">Sphagnum jensenii</name>
    <dbReference type="NCBI Taxonomy" id="128206"/>
    <lineage>
        <taxon>Eukaryota</taxon>
        <taxon>Viridiplantae</taxon>
        <taxon>Streptophyta</taxon>
        <taxon>Embryophyta</taxon>
        <taxon>Bryophyta</taxon>
        <taxon>Sphagnophytina</taxon>
        <taxon>Sphagnopsida</taxon>
        <taxon>Sphagnales</taxon>
        <taxon>Sphagnaceae</taxon>
        <taxon>Sphagnum</taxon>
    </lineage>
</organism>
<evidence type="ECO:0000313" key="3">
    <source>
        <dbReference type="Proteomes" id="UP001497444"/>
    </source>
</evidence>
<accession>A0ABP0WX59</accession>
<keyword evidence="3" id="KW-1185">Reference proteome</keyword>
<proteinExistence type="predicted"/>
<feature type="compositionally biased region" description="Polar residues" evidence="1">
    <location>
        <begin position="23"/>
        <end position="40"/>
    </location>
</feature>
<feature type="compositionally biased region" description="Polar residues" evidence="1">
    <location>
        <begin position="1"/>
        <end position="10"/>
    </location>
</feature>